<protein>
    <recommendedName>
        <fullName evidence="2">Carbohydrate-selective porin OprB</fullName>
    </recommendedName>
</protein>
<dbReference type="Gene3D" id="2.40.160.180">
    <property type="entry name" value="Carbohydrate-selective porin OprB"/>
    <property type="match status" value="1"/>
</dbReference>
<dbReference type="InterPro" id="IPR038673">
    <property type="entry name" value="OprB_sf"/>
</dbReference>
<dbReference type="InterPro" id="IPR007049">
    <property type="entry name" value="Carb-sel_porin_OprB"/>
</dbReference>
<dbReference type="GO" id="GO:0016020">
    <property type="term" value="C:membrane"/>
    <property type="evidence" value="ECO:0007669"/>
    <property type="project" value="InterPro"/>
</dbReference>
<dbReference type="AlphaFoldDB" id="E6QNJ4"/>
<dbReference type="GO" id="GO:0015288">
    <property type="term" value="F:porin activity"/>
    <property type="evidence" value="ECO:0007669"/>
    <property type="project" value="InterPro"/>
</dbReference>
<reference evidence="1" key="1">
    <citation type="submission" date="2009-10" db="EMBL/GenBank/DDBJ databases">
        <title>Diversity of trophic interactions inside an arsenic-rich microbial ecosystem.</title>
        <authorList>
            <person name="Bertin P.N."/>
            <person name="Heinrich-Salmeron A."/>
            <person name="Pelletier E."/>
            <person name="Goulhen-Chollet F."/>
            <person name="Arsene-Ploetze F."/>
            <person name="Gallien S."/>
            <person name="Calteau A."/>
            <person name="Vallenet D."/>
            <person name="Casiot C."/>
            <person name="Chane-Woon-Ming B."/>
            <person name="Giloteaux L."/>
            <person name="Barakat M."/>
            <person name="Bonnefoy V."/>
            <person name="Bruneel O."/>
            <person name="Chandler M."/>
            <person name="Cleiss J."/>
            <person name="Duran R."/>
            <person name="Elbaz-Poulichet F."/>
            <person name="Fonknechten N."/>
            <person name="Lauga B."/>
            <person name="Mornico D."/>
            <person name="Ortet P."/>
            <person name="Schaeffer C."/>
            <person name="Siguier P."/>
            <person name="Alexander Thil Smith A."/>
            <person name="Van Dorsselaer A."/>
            <person name="Weissenbach J."/>
            <person name="Medigue C."/>
            <person name="Le Paslier D."/>
        </authorList>
    </citation>
    <scope>NUCLEOTIDE SEQUENCE</scope>
</reference>
<accession>E6QNJ4</accession>
<dbReference type="GO" id="GO:0008643">
    <property type="term" value="P:carbohydrate transport"/>
    <property type="evidence" value="ECO:0007669"/>
    <property type="project" value="InterPro"/>
</dbReference>
<proteinExistence type="predicted"/>
<evidence type="ECO:0000313" key="1">
    <source>
        <dbReference type="EMBL" id="CBI08815.1"/>
    </source>
</evidence>
<dbReference type="EMBL" id="CABQ01000277">
    <property type="protein sequence ID" value="CBI08815.1"/>
    <property type="molecule type" value="Genomic_DNA"/>
</dbReference>
<dbReference type="Pfam" id="PF04966">
    <property type="entry name" value="OprB"/>
    <property type="match status" value="1"/>
</dbReference>
<organism evidence="1">
    <name type="scientific">mine drainage metagenome</name>
    <dbReference type="NCBI Taxonomy" id="410659"/>
    <lineage>
        <taxon>unclassified sequences</taxon>
        <taxon>metagenomes</taxon>
        <taxon>ecological metagenomes</taxon>
    </lineage>
</organism>
<evidence type="ECO:0008006" key="2">
    <source>
        <dbReference type="Google" id="ProtNLM"/>
    </source>
</evidence>
<sequence length="85" mass="9209">MAAVANGLSGAARSYFAAGGIGILIGDGQLPHYGMEKIMETYYAYSVRAVNHLTLTLNYQYVVNPAYNQDRGPVSIIGARLHVEF</sequence>
<name>E6QNJ4_9ZZZZ</name>
<comment type="caution">
    <text evidence="1">The sequence shown here is derived from an EMBL/GenBank/DDBJ whole genome shotgun (WGS) entry which is preliminary data.</text>
</comment>
<gene>
    <name evidence="1" type="ORF">CARN6_2329</name>
</gene>